<comment type="caution">
    <text evidence="1">The sequence shown here is derived from an EMBL/GenBank/DDBJ whole genome shotgun (WGS) entry which is preliminary data.</text>
</comment>
<sequence length="162" mass="18412">MLNILKRTFNFYVFLDIFQILLLVYKENELTKIVVSLFYASVIVSKYRMSNNSSTVFISLLINFEQFVYAGRENMEDTVAVNGVVDVNGVKDVNVATDRIYYELDGEGDADSSTTPGHNVDQRGQCIFDESLIVLKYLLQGTIMYETDLTIAQKSRPSKTAY</sequence>
<name>A0ABD2CTQ8_VESMC</name>
<protein>
    <submittedName>
        <fullName evidence="1">AMP deaminase 2 isoform X1</fullName>
    </submittedName>
</protein>
<evidence type="ECO:0000313" key="1">
    <source>
        <dbReference type="EMBL" id="KAL2748472.1"/>
    </source>
</evidence>
<reference evidence="1 2" key="1">
    <citation type="journal article" date="2024" name="Ann. Entomol. Soc. Am.">
        <title>Genomic analyses of the southern and eastern yellowjacket wasps (Hymenoptera: Vespidae) reveal evolutionary signatures of social life.</title>
        <authorList>
            <person name="Catto M.A."/>
            <person name="Caine P.B."/>
            <person name="Orr S.E."/>
            <person name="Hunt B.G."/>
            <person name="Goodisman M.A.D."/>
        </authorList>
    </citation>
    <scope>NUCLEOTIDE SEQUENCE [LARGE SCALE GENOMIC DNA]</scope>
    <source>
        <strain evidence="1">232</strain>
        <tissue evidence="1">Head and thorax</tissue>
    </source>
</reference>
<evidence type="ECO:0000313" key="2">
    <source>
        <dbReference type="Proteomes" id="UP001607303"/>
    </source>
</evidence>
<proteinExistence type="predicted"/>
<accession>A0ABD2CTQ8</accession>
<organism evidence="1 2">
    <name type="scientific">Vespula maculifrons</name>
    <name type="common">Eastern yellow jacket</name>
    <name type="synonym">Wasp</name>
    <dbReference type="NCBI Taxonomy" id="7453"/>
    <lineage>
        <taxon>Eukaryota</taxon>
        <taxon>Metazoa</taxon>
        <taxon>Ecdysozoa</taxon>
        <taxon>Arthropoda</taxon>
        <taxon>Hexapoda</taxon>
        <taxon>Insecta</taxon>
        <taxon>Pterygota</taxon>
        <taxon>Neoptera</taxon>
        <taxon>Endopterygota</taxon>
        <taxon>Hymenoptera</taxon>
        <taxon>Apocrita</taxon>
        <taxon>Aculeata</taxon>
        <taxon>Vespoidea</taxon>
        <taxon>Vespidae</taxon>
        <taxon>Vespinae</taxon>
        <taxon>Vespula</taxon>
    </lineage>
</organism>
<dbReference type="AlphaFoldDB" id="A0ABD2CTQ8"/>
<keyword evidence="2" id="KW-1185">Reference proteome</keyword>
<dbReference type="Proteomes" id="UP001607303">
    <property type="component" value="Unassembled WGS sequence"/>
</dbReference>
<gene>
    <name evidence="1" type="ORF">V1477_003115</name>
</gene>
<dbReference type="EMBL" id="JAYRBN010000031">
    <property type="protein sequence ID" value="KAL2748472.1"/>
    <property type="molecule type" value="Genomic_DNA"/>
</dbReference>